<dbReference type="CDD" id="cd06921">
    <property type="entry name" value="ChtBD1_GH19_hevein"/>
    <property type="match status" value="1"/>
</dbReference>
<dbReference type="PIRSF" id="PIRSF001060">
    <property type="entry name" value="Endochitinase"/>
    <property type="match status" value="1"/>
</dbReference>
<feature type="disulfide bond" evidence="5 6">
    <location>
        <begin position="59"/>
        <end position="63"/>
    </location>
</feature>
<feature type="chain" id="PRO_5041436642" description="Chitin-binding type-1 domain-containing protein" evidence="7">
    <location>
        <begin position="25"/>
        <end position="327"/>
    </location>
</feature>
<keyword evidence="1 6" id="KW-0147">Chitin-binding</keyword>
<sequence>MAKVEMLLFSILAIIVVGIPAFHAEQCGRQTSGVSCPGGLCCSKWGWCGNTPDHCGDGCQSQCGGPTPTPPTPGGKGVASIITENVFNQMLKHRNEGSCPGKNFYNYNAFIAAAKAFNGFGTTGDATAQKRELAAFFAQTSHETTGGWATAPDGPYAWGYCFLRENGGGDYCKSQQAPCASGKQYFGRGPIQLTWNYNYIAAGKAIGFDGLNDPDIVARDPTISFKTAIWFWMTAQSPKPSCHDVITGGWSPSGSDSAAGRTAGYGMTTNIINGGQECGNGFNAKVEDRIGFYKRYCDILGVSYGSNLDCYNQKSYGLALSTTEEEV</sequence>
<evidence type="ECO:0000256" key="4">
    <source>
        <dbReference type="PIRSR" id="PIRSR001060-1"/>
    </source>
</evidence>
<dbReference type="Proteomes" id="UP000824469">
    <property type="component" value="Unassembled WGS sequence"/>
</dbReference>
<evidence type="ECO:0000256" key="7">
    <source>
        <dbReference type="SAM" id="SignalP"/>
    </source>
</evidence>
<keyword evidence="2" id="KW-0611">Plant defense</keyword>
<dbReference type="EMBL" id="JAHRHJ020000002">
    <property type="protein sequence ID" value="KAH9326681.1"/>
    <property type="molecule type" value="Genomic_DNA"/>
</dbReference>
<dbReference type="InterPro" id="IPR000726">
    <property type="entry name" value="Glyco_hydro_19_cat"/>
</dbReference>
<feature type="signal peptide" evidence="7">
    <location>
        <begin position="1"/>
        <end position="24"/>
    </location>
</feature>
<feature type="disulfide bond" evidence="5">
    <location>
        <begin position="278"/>
        <end position="310"/>
    </location>
</feature>
<accession>A0AA38GQA3</accession>
<dbReference type="AlphaFoldDB" id="A0AA38GQA3"/>
<dbReference type="InterPro" id="IPR016283">
    <property type="entry name" value="Glyco_hydro_19"/>
</dbReference>
<dbReference type="GO" id="GO:0016998">
    <property type="term" value="P:cell wall macromolecule catabolic process"/>
    <property type="evidence" value="ECO:0007669"/>
    <property type="project" value="InterPro"/>
</dbReference>
<dbReference type="GO" id="GO:0004568">
    <property type="term" value="F:chitinase activity"/>
    <property type="evidence" value="ECO:0007669"/>
    <property type="project" value="InterPro"/>
</dbReference>
<feature type="disulfide bond" evidence="5 6">
    <location>
        <begin position="36"/>
        <end position="48"/>
    </location>
</feature>
<dbReference type="SUPFAM" id="SSF53955">
    <property type="entry name" value="Lysozyme-like"/>
    <property type="match status" value="1"/>
</dbReference>
<feature type="active site" description="Proton donor" evidence="4">
    <location>
        <position position="143"/>
    </location>
</feature>
<evidence type="ECO:0000256" key="5">
    <source>
        <dbReference type="PIRSR" id="PIRSR001060-2"/>
    </source>
</evidence>
<evidence type="ECO:0000256" key="2">
    <source>
        <dbReference type="ARBA" id="ARBA00022821"/>
    </source>
</evidence>
<dbReference type="GO" id="GO:0008061">
    <property type="term" value="F:chitin binding"/>
    <property type="evidence" value="ECO:0007669"/>
    <property type="project" value="UniProtKB-UniRule"/>
</dbReference>
<keyword evidence="10" id="KW-1185">Reference proteome</keyword>
<dbReference type="GO" id="GO:0050832">
    <property type="term" value="P:defense response to fungus"/>
    <property type="evidence" value="ECO:0007669"/>
    <property type="project" value="TreeGrafter"/>
</dbReference>
<comment type="caution">
    <text evidence="9">The sequence shown here is derived from an EMBL/GenBank/DDBJ whole genome shotgun (WGS) entry which is preliminary data.</text>
</comment>
<dbReference type="Gene3D" id="3.30.20.10">
    <property type="entry name" value="Endochitinase, domain 2"/>
    <property type="match status" value="1"/>
</dbReference>
<dbReference type="InterPro" id="IPR023346">
    <property type="entry name" value="Lysozyme-like_dom_sf"/>
</dbReference>
<evidence type="ECO:0000256" key="6">
    <source>
        <dbReference type="PROSITE-ProRule" id="PRU00261"/>
    </source>
</evidence>
<feature type="disulfide bond" evidence="5 6">
    <location>
        <begin position="27"/>
        <end position="42"/>
    </location>
</feature>
<dbReference type="PROSITE" id="PS50941">
    <property type="entry name" value="CHIT_BIND_I_2"/>
    <property type="match status" value="1"/>
</dbReference>
<dbReference type="Pfam" id="PF00187">
    <property type="entry name" value="Chitin_bind_1"/>
    <property type="match status" value="1"/>
</dbReference>
<name>A0AA38GQA3_TAXCH</name>
<dbReference type="Gene3D" id="1.10.530.10">
    <property type="match status" value="1"/>
</dbReference>
<dbReference type="PANTHER" id="PTHR22595">
    <property type="entry name" value="CHITINASE-RELATED"/>
    <property type="match status" value="1"/>
</dbReference>
<dbReference type="Pfam" id="PF00182">
    <property type="entry name" value="Glyco_hydro_19"/>
    <property type="match status" value="1"/>
</dbReference>
<gene>
    <name evidence="9" type="ORF">KI387_006859</name>
</gene>
<keyword evidence="7" id="KW-0732">Signal</keyword>
<dbReference type="GO" id="GO:0006032">
    <property type="term" value="P:chitin catabolic process"/>
    <property type="evidence" value="ECO:0007669"/>
    <property type="project" value="InterPro"/>
</dbReference>
<feature type="disulfide bond" evidence="5">
    <location>
        <begin position="99"/>
        <end position="161"/>
    </location>
</feature>
<evidence type="ECO:0000313" key="10">
    <source>
        <dbReference type="Proteomes" id="UP000824469"/>
    </source>
</evidence>
<keyword evidence="3 5" id="KW-1015">Disulfide bond</keyword>
<proteinExistence type="predicted"/>
<dbReference type="PRINTS" id="PR00451">
    <property type="entry name" value="CHITINBINDNG"/>
</dbReference>
<feature type="disulfide bond" evidence="5">
    <location>
        <begin position="172"/>
        <end position="179"/>
    </location>
</feature>
<dbReference type="PROSITE" id="PS00774">
    <property type="entry name" value="CHITINASE_19_2"/>
    <property type="match status" value="1"/>
</dbReference>
<evidence type="ECO:0000256" key="3">
    <source>
        <dbReference type="ARBA" id="ARBA00023157"/>
    </source>
</evidence>
<dbReference type="Gene3D" id="3.30.60.10">
    <property type="entry name" value="Endochitinase-like"/>
    <property type="match status" value="1"/>
</dbReference>
<dbReference type="OMA" id="GSDYCQP"/>
<reference evidence="9 10" key="1">
    <citation type="journal article" date="2021" name="Nat. Plants">
        <title>The Taxus genome provides insights into paclitaxel biosynthesis.</title>
        <authorList>
            <person name="Xiong X."/>
            <person name="Gou J."/>
            <person name="Liao Q."/>
            <person name="Li Y."/>
            <person name="Zhou Q."/>
            <person name="Bi G."/>
            <person name="Li C."/>
            <person name="Du R."/>
            <person name="Wang X."/>
            <person name="Sun T."/>
            <person name="Guo L."/>
            <person name="Liang H."/>
            <person name="Lu P."/>
            <person name="Wu Y."/>
            <person name="Zhang Z."/>
            <person name="Ro D.K."/>
            <person name="Shang Y."/>
            <person name="Huang S."/>
            <person name="Yan J."/>
        </authorList>
    </citation>
    <scope>NUCLEOTIDE SEQUENCE [LARGE SCALE GENOMIC DNA]</scope>
    <source>
        <strain evidence="9">Ta-2019</strain>
    </source>
</reference>
<evidence type="ECO:0000313" key="9">
    <source>
        <dbReference type="EMBL" id="KAH9326681.1"/>
    </source>
</evidence>
<dbReference type="CDD" id="cd00325">
    <property type="entry name" value="chitinase_GH19"/>
    <property type="match status" value="1"/>
</dbReference>
<dbReference type="FunFam" id="3.30.20.10:FF:000001">
    <property type="entry name" value="Endochitinase (Chitinase)"/>
    <property type="match status" value="1"/>
</dbReference>
<organism evidence="9 10">
    <name type="scientific">Taxus chinensis</name>
    <name type="common">Chinese yew</name>
    <name type="synonym">Taxus wallichiana var. chinensis</name>
    <dbReference type="NCBI Taxonomy" id="29808"/>
    <lineage>
        <taxon>Eukaryota</taxon>
        <taxon>Viridiplantae</taxon>
        <taxon>Streptophyta</taxon>
        <taxon>Embryophyta</taxon>
        <taxon>Tracheophyta</taxon>
        <taxon>Spermatophyta</taxon>
        <taxon>Pinopsida</taxon>
        <taxon>Pinidae</taxon>
        <taxon>Conifers II</taxon>
        <taxon>Cupressales</taxon>
        <taxon>Taxaceae</taxon>
        <taxon>Taxus</taxon>
    </lineage>
</organism>
<evidence type="ECO:0000256" key="1">
    <source>
        <dbReference type="ARBA" id="ARBA00022669"/>
    </source>
</evidence>
<protein>
    <recommendedName>
        <fullName evidence="8">Chitin-binding type-1 domain-containing protein</fullName>
    </recommendedName>
</protein>
<feature type="domain" description="Chitin-binding type-1" evidence="8">
    <location>
        <begin position="24"/>
        <end position="65"/>
    </location>
</feature>
<evidence type="ECO:0000259" key="8">
    <source>
        <dbReference type="PROSITE" id="PS50941"/>
    </source>
</evidence>
<feature type="disulfide bond" evidence="5 6">
    <location>
        <begin position="41"/>
        <end position="55"/>
    </location>
</feature>
<dbReference type="SMART" id="SM00270">
    <property type="entry name" value="ChtBD1"/>
    <property type="match status" value="1"/>
</dbReference>
<dbReference type="InterPro" id="IPR036861">
    <property type="entry name" value="Endochitinase-like_sf"/>
</dbReference>
<dbReference type="InterPro" id="IPR001002">
    <property type="entry name" value="Chitin-bd_1"/>
</dbReference>
<dbReference type="GO" id="GO:0005975">
    <property type="term" value="P:carbohydrate metabolic process"/>
    <property type="evidence" value="ECO:0007669"/>
    <property type="project" value="InterPro"/>
</dbReference>
<dbReference type="PANTHER" id="PTHR22595:SF79">
    <property type="entry name" value="CHITINASE 12"/>
    <property type="match status" value="1"/>
</dbReference>
<dbReference type="SUPFAM" id="SSF57016">
    <property type="entry name" value="Plant lectins/antimicrobial peptides"/>
    <property type="match status" value="1"/>
</dbReference>